<evidence type="ECO:0000313" key="1">
    <source>
        <dbReference type="EMBL" id="PRZ41232.1"/>
    </source>
</evidence>
<proteinExistence type="predicted"/>
<dbReference type="OrthoDB" id="5147512at2"/>
<evidence type="ECO:0000313" key="2">
    <source>
        <dbReference type="Proteomes" id="UP000237752"/>
    </source>
</evidence>
<keyword evidence="2" id="KW-1185">Reference proteome</keyword>
<name>A0A2T0ZXZ5_9ACTN</name>
<dbReference type="Proteomes" id="UP000237752">
    <property type="component" value="Unassembled WGS sequence"/>
</dbReference>
<comment type="caution">
    <text evidence="1">The sequence shown here is derived from an EMBL/GenBank/DDBJ whole genome shotgun (WGS) entry which is preliminary data.</text>
</comment>
<dbReference type="RefSeq" id="WP_106349601.1">
    <property type="nucleotide sequence ID" value="NZ_PVUE01000011.1"/>
</dbReference>
<organism evidence="1 2">
    <name type="scientific">Antricoccus suffuscus</name>
    <dbReference type="NCBI Taxonomy" id="1629062"/>
    <lineage>
        <taxon>Bacteria</taxon>
        <taxon>Bacillati</taxon>
        <taxon>Actinomycetota</taxon>
        <taxon>Actinomycetes</taxon>
        <taxon>Geodermatophilales</taxon>
        <taxon>Antricoccaceae</taxon>
        <taxon>Antricoccus</taxon>
    </lineage>
</organism>
<protein>
    <submittedName>
        <fullName evidence="1">Uncharacterized protein</fullName>
    </submittedName>
</protein>
<dbReference type="AlphaFoldDB" id="A0A2T0ZXZ5"/>
<accession>A0A2T0ZXZ5</accession>
<reference evidence="1 2" key="1">
    <citation type="submission" date="2018-03" db="EMBL/GenBank/DDBJ databases">
        <title>Genomic Encyclopedia of Archaeal and Bacterial Type Strains, Phase II (KMG-II): from individual species to whole genera.</title>
        <authorList>
            <person name="Goeker M."/>
        </authorList>
    </citation>
    <scope>NUCLEOTIDE SEQUENCE [LARGE SCALE GENOMIC DNA]</scope>
    <source>
        <strain evidence="1 2">DSM 100065</strain>
    </source>
</reference>
<gene>
    <name evidence="1" type="ORF">CLV47_111110</name>
</gene>
<sequence length="311" mass="33415">MTGVGVAHPNAASAAGGTRLLVASPTDAERAASARGMKLTNFFALALKVPPTAKKCTWQVETATGLTIADRAAIAWIVADAAMKQRGGGSNVHTIWRTAALSGVKLTGSEHKRVAAFVDAVFGLPPHGKSEDHLIGHVAEWMWFLHASETVDPTRTPVVLEAPKFNVTEPGADGFIVFHETATDDHHYRLWELKKHTATGPVSATVTSAYNQLDQKAMRYLAQQVSIHSMIAGPVGELCSQLVDFWLESHDRAGVGVGVTTASAPPATCFTTMGRRFPGFDRPGQLEGLLLSVEDLAEIAKDVRRYLWTVL</sequence>
<dbReference type="EMBL" id="PVUE01000011">
    <property type="protein sequence ID" value="PRZ41232.1"/>
    <property type="molecule type" value="Genomic_DNA"/>
</dbReference>